<protein>
    <submittedName>
        <fullName evidence="2">Uncharacterized protein</fullName>
    </submittedName>
</protein>
<organism evidence="2 3">
    <name type="scientific">Pseudonocardia adelaidensis</name>
    <dbReference type="NCBI Taxonomy" id="648754"/>
    <lineage>
        <taxon>Bacteria</taxon>
        <taxon>Bacillati</taxon>
        <taxon>Actinomycetota</taxon>
        <taxon>Actinomycetes</taxon>
        <taxon>Pseudonocardiales</taxon>
        <taxon>Pseudonocardiaceae</taxon>
        <taxon>Pseudonocardia</taxon>
    </lineage>
</organism>
<feature type="region of interest" description="Disordered" evidence="1">
    <location>
        <begin position="70"/>
        <end position="96"/>
    </location>
</feature>
<evidence type="ECO:0000313" key="2">
    <source>
        <dbReference type="EMBL" id="GAA5129454.1"/>
    </source>
</evidence>
<reference evidence="3" key="1">
    <citation type="journal article" date="2019" name="Int. J. Syst. Evol. Microbiol.">
        <title>The Global Catalogue of Microorganisms (GCM) 10K type strain sequencing project: providing services to taxonomists for standard genome sequencing and annotation.</title>
        <authorList>
            <consortium name="The Broad Institute Genomics Platform"/>
            <consortium name="The Broad Institute Genome Sequencing Center for Infectious Disease"/>
            <person name="Wu L."/>
            <person name="Ma J."/>
        </authorList>
    </citation>
    <scope>NUCLEOTIDE SEQUENCE [LARGE SCALE GENOMIC DNA]</scope>
    <source>
        <strain evidence="3">JCM 18302</strain>
    </source>
</reference>
<keyword evidence="3" id="KW-1185">Reference proteome</keyword>
<dbReference type="EMBL" id="BAABJO010000020">
    <property type="protein sequence ID" value="GAA5129454.1"/>
    <property type="molecule type" value="Genomic_DNA"/>
</dbReference>
<feature type="compositionally biased region" description="Polar residues" evidence="1">
    <location>
        <begin position="84"/>
        <end position="96"/>
    </location>
</feature>
<evidence type="ECO:0000256" key="1">
    <source>
        <dbReference type="SAM" id="MobiDB-lite"/>
    </source>
</evidence>
<dbReference type="Proteomes" id="UP001500804">
    <property type="component" value="Unassembled WGS sequence"/>
</dbReference>
<dbReference type="RefSeq" id="WP_345607783.1">
    <property type="nucleotide sequence ID" value="NZ_BAABJO010000020.1"/>
</dbReference>
<sequence>MIVSGLVGAAGGRPELGAASMQYQLEAGLTIAVTGLALGAQLIVDLADADADADAGAPSTGLISARISAAHRSEPGNGRRTCTRCENASGDPTNAT</sequence>
<gene>
    <name evidence="2" type="ORF">GCM10023320_49950</name>
</gene>
<evidence type="ECO:0000313" key="3">
    <source>
        <dbReference type="Proteomes" id="UP001500804"/>
    </source>
</evidence>
<accession>A0ABP9NSE1</accession>
<proteinExistence type="predicted"/>
<comment type="caution">
    <text evidence="2">The sequence shown here is derived from an EMBL/GenBank/DDBJ whole genome shotgun (WGS) entry which is preliminary data.</text>
</comment>
<name>A0ABP9NSE1_9PSEU</name>